<dbReference type="Proteomes" id="UP000266385">
    <property type="component" value="Unassembled WGS sequence"/>
</dbReference>
<dbReference type="PANTHER" id="PTHR30250">
    <property type="entry name" value="PST FAMILY PREDICTED COLANIC ACID TRANSPORTER"/>
    <property type="match status" value="1"/>
</dbReference>
<dbReference type="OrthoDB" id="5906224at2"/>
<feature type="transmembrane region" description="Helical" evidence="6">
    <location>
        <begin position="213"/>
        <end position="236"/>
    </location>
</feature>
<feature type="transmembrane region" description="Helical" evidence="6">
    <location>
        <begin position="328"/>
        <end position="347"/>
    </location>
</feature>
<dbReference type="GO" id="GO:0005886">
    <property type="term" value="C:plasma membrane"/>
    <property type="evidence" value="ECO:0007669"/>
    <property type="project" value="UniProtKB-SubCell"/>
</dbReference>
<evidence type="ECO:0000313" key="8">
    <source>
        <dbReference type="Proteomes" id="UP000266385"/>
    </source>
</evidence>
<dbReference type="RefSeq" id="WP_119376027.1">
    <property type="nucleotide sequence ID" value="NZ_QWFX01000006.1"/>
</dbReference>
<feature type="transmembrane region" description="Helical" evidence="6">
    <location>
        <begin position="40"/>
        <end position="65"/>
    </location>
</feature>
<dbReference type="InterPro" id="IPR050833">
    <property type="entry name" value="Poly_Biosynth_Transport"/>
</dbReference>
<name>A0A399RLM0_9PROT</name>
<feature type="transmembrane region" description="Helical" evidence="6">
    <location>
        <begin position="7"/>
        <end position="28"/>
    </location>
</feature>
<feature type="transmembrane region" description="Helical" evidence="6">
    <location>
        <begin position="383"/>
        <end position="403"/>
    </location>
</feature>
<keyword evidence="5 6" id="KW-0472">Membrane</keyword>
<keyword evidence="3 6" id="KW-0812">Transmembrane</keyword>
<dbReference type="EMBL" id="QWFX01000006">
    <property type="protein sequence ID" value="RIJ30719.1"/>
    <property type="molecule type" value="Genomic_DNA"/>
</dbReference>
<feature type="transmembrane region" description="Helical" evidence="6">
    <location>
        <begin position="287"/>
        <end position="308"/>
    </location>
</feature>
<evidence type="ECO:0000256" key="1">
    <source>
        <dbReference type="ARBA" id="ARBA00004651"/>
    </source>
</evidence>
<organism evidence="7 8">
    <name type="scientific">Henriciella mobilis</name>
    <dbReference type="NCBI Taxonomy" id="2305467"/>
    <lineage>
        <taxon>Bacteria</taxon>
        <taxon>Pseudomonadati</taxon>
        <taxon>Pseudomonadota</taxon>
        <taxon>Alphaproteobacteria</taxon>
        <taxon>Hyphomonadales</taxon>
        <taxon>Hyphomonadaceae</taxon>
        <taxon>Henriciella</taxon>
    </lineage>
</organism>
<dbReference type="PANTHER" id="PTHR30250:SF11">
    <property type="entry name" value="O-ANTIGEN TRANSPORTER-RELATED"/>
    <property type="match status" value="1"/>
</dbReference>
<keyword evidence="4 6" id="KW-1133">Transmembrane helix</keyword>
<feature type="transmembrane region" description="Helical" evidence="6">
    <location>
        <begin position="415"/>
        <end position="435"/>
    </location>
</feature>
<keyword evidence="8" id="KW-1185">Reference proteome</keyword>
<evidence type="ECO:0000256" key="5">
    <source>
        <dbReference type="ARBA" id="ARBA00023136"/>
    </source>
</evidence>
<sequence length="484" mass="51188">MKLFRHLAGYLPANLASAMASFGGVYVFTRLLGAEEYGRYALMFTVLALIHTVTLAPGEAAAYRFTAQAKARGDLADHYATVRSLLLRSLLMAGVLMLVLTLALSHMPRYLRILPWMALLLPLNTLLQATLEAHRANQDVGRYAAIFSFKLLGGFAIGAMIAWFTHIGAAAPFIGLVCAAALLNVFQVPWLARAAKGGHADAARRRVYLSYGLPVAAALSLDLLLSAADRFLITLFLGEASVGAYAAGYGVADKTILLLCAWAAMAGAPLVMAAWEEEGEAAAREQARGLVSTMLLIGLPAATGLALVAEPLAEALIGEDVRDGATRIIPWIAFAGLMNGLLIHYYTEAFQLAKKTGEQALLMLVPAGANIAANLVLIPMLGLIGAVVATVGSYALGILIIALRGRRYIALPMPFLELAKIALASLAMWPAVALVPHFGSWPELFCKAAAGGAVYIAAAWLLDAGGARSFMRDKLSSSRPAEAS</sequence>
<evidence type="ECO:0000313" key="7">
    <source>
        <dbReference type="EMBL" id="RIJ30719.1"/>
    </source>
</evidence>
<comment type="caution">
    <text evidence="7">The sequence shown here is derived from an EMBL/GenBank/DDBJ whole genome shotgun (WGS) entry which is preliminary data.</text>
</comment>
<feature type="transmembrane region" description="Helical" evidence="6">
    <location>
        <begin position="143"/>
        <end position="164"/>
    </location>
</feature>
<comment type="subcellular location">
    <subcellularLocation>
        <location evidence="1">Cell membrane</location>
        <topology evidence="1">Multi-pass membrane protein</topology>
    </subcellularLocation>
</comment>
<evidence type="ECO:0000256" key="2">
    <source>
        <dbReference type="ARBA" id="ARBA00022475"/>
    </source>
</evidence>
<feature type="transmembrane region" description="Helical" evidence="6">
    <location>
        <begin position="170"/>
        <end position="192"/>
    </location>
</feature>
<evidence type="ECO:0000256" key="3">
    <source>
        <dbReference type="ARBA" id="ARBA00022692"/>
    </source>
</evidence>
<accession>A0A399RLM0</accession>
<feature type="transmembrane region" description="Helical" evidence="6">
    <location>
        <begin position="441"/>
        <end position="462"/>
    </location>
</feature>
<feature type="transmembrane region" description="Helical" evidence="6">
    <location>
        <begin position="256"/>
        <end position="275"/>
    </location>
</feature>
<dbReference type="AlphaFoldDB" id="A0A399RLM0"/>
<feature type="transmembrane region" description="Helical" evidence="6">
    <location>
        <begin position="85"/>
        <end position="107"/>
    </location>
</feature>
<proteinExistence type="predicted"/>
<reference evidence="7 8" key="1">
    <citation type="submission" date="2018-08" db="EMBL/GenBank/DDBJ databases">
        <title>Henriciella mobilis sp. nov., isolated from seawater.</title>
        <authorList>
            <person name="Cheng H."/>
            <person name="Wu Y.-H."/>
            <person name="Xu X.-W."/>
            <person name="Guo L.-L."/>
        </authorList>
    </citation>
    <scope>NUCLEOTIDE SEQUENCE [LARGE SCALE GENOMIC DNA]</scope>
    <source>
        <strain evidence="7 8">JN25</strain>
    </source>
</reference>
<gene>
    <name evidence="7" type="ORF">D1223_08895</name>
</gene>
<dbReference type="Pfam" id="PF13440">
    <property type="entry name" value="Polysacc_synt_3"/>
    <property type="match status" value="1"/>
</dbReference>
<feature type="transmembrane region" description="Helical" evidence="6">
    <location>
        <begin position="113"/>
        <end position="131"/>
    </location>
</feature>
<feature type="transmembrane region" description="Helical" evidence="6">
    <location>
        <begin position="359"/>
        <end position="377"/>
    </location>
</feature>
<protein>
    <submittedName>
        <fullName evidence="7">Lipopolysaccharide biosynthesis protein</fullName>
    </submittedName>
</protein>
<evidence type="ECO:0000256" key="6">
    <source>
        <dbReference type="SAM" id="Phobius"/>
    </source>
</evidence>
<keyword evidence="2" id="KW-1003">Cell membrane</keyword>
<evidence type="ECO:0000256" key="4">
    <source>
        <dbReference type="ARBA" id="ARBA00022989"/>
    </source>
</evidence>